<dbReference type="PROSITE" id="PS51375">
    <property type="entry name" value="PPR"/>
    <property type="match status" value="4"/>
</dbReference>
<reference evidence="4" key="1">
    <citation type="submission" date="2023-10" db="EMBL/GenBank/DDBJ databases">
        <authorList>
            <person name="Chen Y."/>
            <person name="Shah S."/>
            <person name="Dougan E. K."/>
            <person name="Thang M."/>
            <person name="Chan C."/>
        </authorList>
    </citation>
    <scope>NUCLEOTIDE SEQUENCE [LARGE SCALE GENOMIC DNA]</scope>
</reference>
<sequence length="1082" mass="119703">MREAKLEPTAISYNAGISACEKSEQWQRALALLSEMRETAQAKLEPTAIFSYNAGISACEKGDQWQRALALVSEMREAKLEPDVTSYSAGISACEKGEQWRRALALVSEMREAKLEPDVISYNAGVSASKKGEQWQRSLAQLSEMREAKLEPDVISYSAWISACAKGKRWQWALALLSEMQEVPAVDQALNGHCLMRAAGGLLAALSSRCGEQAHDLTLNQSHVWRMLHFNPLAATAGDRLEEIELACSNFDAITLVGTQRRTKERMEQSRSGSRWRIDAGWSAGSMTNKSTGVLISFGAKIRQKHLRKVQVPPAHLAGRGLAVRVSSSSWDLTVIGAYYPPRPTTVKALQVYDKTVTALTDWLDLIISSTPTRSVPILGVDLNDGLGKDYDTARGGEYLVETSAVLPAGVRWDRDKLMQAYSLAGSEEGEQFITQIEQHLEQNAEEVIALINHASPDPLFEYLESLMIAVGRCKENAIITVNTTLYRIKQAGRSCLQHFHDLSNAFGSTEWTELDNASMEFMREDLGGEFGQQRYHDAVISLPSMNGTSTLLKPTCGALMGDPYVVRLFVLGFQTGVNQWTRALTEKGIENEELRIESPFTKRTVDLSLCQYADDLSKTILGKEGEGLEELTSRSIETNEELDISLETIGCRQNRSKQEIIPVLAGPGSYRDALNLRLTPFRDCKSTFSHTLHLSTLYAVLKTMPFELKVTRLQGKTQELEVLGVPYVHVFTAMLQGMAKGDLGEGIQHEMEKFWSQSVEGKTAQQLQEVVLHCRAKPAKKKDGQPEMTKIVFALSRDHDGMEKLLVNVFKGYQGIVKMGPAPRGPLERAAQKLLDEYEKKTAEWPSGPERVLPEMAFGLYYIAGPSACQKGAVSYNAAVSACEKGEQWQRALVLLSEMRGANLQPDVTHLQRRGQRVREGRAVAAGCGASQRDAGGAAGARRDQLLRWDQRVREGRAVAAGSGAAKRDVGGEAETEREQLQRWDQRVREGEQWQRALALLSEMQEAKLKPNVISYNAGISACEKGKQWQRTLALLSEIISLSSEMILLSRSRITGEAKLEPNPVSYNAGINACETGGEQW</sequence>
<evidence type="ECO:0000256" key="1">
    <source>
        <dbReference type="ARBA" id="ARBA00022737"/>
    </source>
</evidence>
<evidence type="ECO:0000313" key="5">
    <source>
        <dbReference type="Proteomes" id="UP001189429"/>
    </source>
</evidence>
<dbReference type="Proteomes" id="UP001189429">
    <property type="component" value="Unassembled WGS sequence"/>
</dbReference>
<accession>A0ABN9PAB8</accession>
<dbReference type="Pfam" id="PF17177">
    <property type="entry name" value="PPR_long"/>
    <property type="match status" value="1"/>
</dbReference>
<dbReference type="NCBIfam" id="TIGR00756">
    <property type="entry name" value="PPR"/>
    <property type="match status" value="2"/>
</dbReference>
<keyword evidence="1" id="KW-0677">Repeat</keyword>
<dbReference type="PANTHER" id="PTHR47447:SF17">
    <property type="entry name" value="OS12G0638900 PROTEIN"/>
    <property type="match status" value="1"/>
</dbReference>
<feature type="repeat" description="PPR" evidence="2">
    <location>
        <begin position="873"/>
        <end position="907"/>
    </location>
</feature>
<proteinExistence type="predicted"/>
<dbReference type="InterPro" id="IPR002885">
    <property type="entry name" value="PPR_rpt"/>
</dbReference>
<dbReference type="Gene3D" id="1.25.40.10">
    <property type="entry name" value="Tetratricopeptide repeat domain"/>
    <property type="match status" value="3"/>
</dbReference>
<organism evidence="4 5">
    <name type="scientific">Prorocentrum cordatum</name>
    <dbReference type="NCBI Taxonomy" id="2364126"/>
    <lineage>
        <taxon>Eukaryota</taxon>
        <taxon>Sar</taxon>
        <taxon>Alveolata</taxon>
        <taxon>Dinophyceae</taxon>
        <taxon>Prorocentrales</taxon>
        <taxon>Prorocentraceae</taxon>
        <taxon>Prorocentrum</taxon>
    </lineage>
</organism>
<evidence type="ECO:0000259" key="3">
    <source>
        <dbReference type="Pfam" id="PF17177"/>
    </source>
</evidence>
<protein>
    <recommendedName>
        <fullName evidence="3">PROP1-like PPR domain-containing protein</fullName>
    </recommendedName>
</protein>
<feature type="repeat" description="PPR" evidence="2">
    <location>
        <begin position="153"/>
        <end position="183"/>
    </location>
</feature>
<dbReference type="EMBL" id="CAUYUJ010000292">
    <property type="protein sequence ID" value="CAK0789736.1"/>
    <property type="molecule type" value="Genomic_DNA"/>
</dbReference>
<dbReference type="InterPro" id="IPR011990">
    <property type="entry name" value="TPR-like_helical_dom_sf"/>
</dbReference>
<dbReference type="Pfam" id="PF01535">
    <property type="entry name" value="PPR"/>
    <property type="match status" value="1"/>
</dbReference>
<feature type="repeat" description="PPR" evidence="2">
    <location>
        <begin position="48"/>
        <end position="82"/>
    </location>
</feature>
<name>A0ABN9PAB8_9DINO</name>
<dbReference type="PROSITE" id="PS51257">
    <property type="entry name" value="PROKAR_LIPOPROTEIN"/>
    <property type="match status" value="1"/>
</dbReference>
<comment type="caution">
    <text evidence="4">The sequence shown here is derived from an EMBL/GenBank/DDBJ whole genome shotgun (WGS) entry which is preliminary data.</text>
</comment>
<dbReference type="Pfam" id="PF13812">
    <property type="entry name" value="PPR_3"/>
    <property type="match status" value="1"/>
</dbReference>
<gene>
    <name evidence="4" type="ORF">PCOR1329_LOCUS1219</name>
</gene>
<dbReference type="InterPro" id="IPR033443">
    <property type="entry name" value="PROP1-like_PPR_dom"/>
</dbReference>
<feature type="repeat" description="PPR" evidence="2">
    <location>
        <begin position="83"/>
        <end position="117"/>
    </location>
</feature>
<evidence type="ECO:0000256" key="2">
    <source>
        <dbReference type="PROSITE-ProRule" id="PRU00708"/>
    </source>
</evidence>
<dbReference type="PANTHER" id="PTHR47447">
    <property type="entry name" value="OS03G0856100 PROTEIN"/>
    <property type="match status" value="1"/>
</dbReference>
<feature type="domain" description="PROP1-like PPR" evidence="3">
    <location>
        <begin position="12"/>
        <end position="168"/>
    </location>
</feature>
<keyword evidence="5" id="KW-1185">Reference proteome</keyword>
<evidence type="ECO:0000313" key="4">
    <source>
        <dbReference type="EMBL" id="CAK0789736.1"/>
    </source>
</evidence>